<protein>
    <submittedName>
        <fullName evidence="1">Uncharacterized protein</fullName>
    </submittedName>
</protein>
<evidence type="ECO:0000313" key="1">
    <source>
        <dbReference type="EMBL" id="CAD7199970.1"/>
    </source>
</evidence>
<sequence length="262" mass="29763">MHAAGIICVQSLYSKWKEEISVNKRLHELNMVPVLPDIRRKGGSPSTDDPLKNESLSYAGCQNKGFENSYQKENIVSSTLPRARRSERLVHLYAGTIPGGSLPKRLKSITPFTTWHSDPTTNSQFNACTFDEMFAVSVRSPFDPSLNGLENSKLNKGLRFNRTQSLLDLRKEEFNCRDKLYSVPVKGINYLTTNQIVHRHCAPLFGARRALSMDELYGYLRHEKPIFPIHILYGESQSSLARNSRRSLASSDDLQKYRDIAL</sequence>
<name>A0A7R8VKJ4_TIMDO</name>
<dbReference type="EMBL" id="OA567157">
    <property type="protein sequence ID" value="CAD7199970.1"/>
    <property type="molecule type" value="Genomic_DNA"/>
</dbReference>
<accession>A0A7R8VKJ4</accession>
<organism evidence="1">
    <name type="scientific">Timema douglasi</name>
    <name type="common">Walking stick</name>
    <dbReference type="NCBI Taxonomy" id="61478"/>
    <lineage>
        <taxon>Eukaryota</taxon>
        <taxon>Metazoa</taxon>
        <taxon>Ecdysozoa</taxon>
        <taxon>Arthropoda</taxon>
        <taxon>Hexapoda</taxon>
        <taxon>Insecta</taxon>
        <taxon>Pterygota</taxon>
        <taxon>Neoptera</taxon>
        <taxon>Polyneoptera</taxon>
        <taxon>Phasmatodea</taxon>
        <taxon>Timematodea</taxon>
        <taxon>Timematoidea</taxon>
        <taxon>Timematidae</taxon>
        <taxon>Timema</taxon>
    </lineage>
</organism>
<reference evidence="1" key="1">
    <citation type="submission" date="2020-11" db="EMBL/GenBank/DDBJ databases">
        <authorList>
            <person name="Tran Van P."/>
        </authorList>
    </citation>
    <scope>NUCLEOTIDE SEQUENCE</scope>
</reference>
<gene>
    <name evidence="1" type="ORF">TDIB3V08_LOCUS6205</name>
</gene>
<dbReference type="AlphaFoldDB" id="A0A7R8VKJ4"/>
<proteinExistence type="predicted"/>